<keyword evidence="3" id="KW-1185">Reference proteome</keyword>
<gene>
    <name evidence="2" type="ORF">KO481_35435</name>
</gene>
<dbReference type="Proteomes" id="UP000733379">
    <property type="component" value="Unassembled WGS sequence"/>
</dbReference>
<comment type="caution">
    <text evidence="2">The sequence shown here is derived from an EMBL/GenBank/DDBJ whole genome shotgun (WGS) entry which is preliminary data.</text>
</comment>
<keyword evidence="1" id="KW-0472">Membrane</keyword>
<evidence type="ECO:0000256" key="1">
    <source>
        <dbReference type="SAM" id="Phobius"/>
    </source>
</evidence>
<evidence type="ECO:0000313" key="2">
    <source>
        <dbReference type="EMBL" id="MBU3066799.1"/>
    </source>
</evidence>
<keyword evidence="1" id="KW-0812">Transmembrane</keyword>
<organism evidence="2 3">
    <name type="scientific">Nocardia albiluteola</name>
    <dbReference type="NCBI Taxonomy" id="2842303"/>
    <lineage>
        <taxon>Bacteria</taxon>
        <taxon>Bacillati</taxon>
        <taxon>Actinomycetota</taxon>
        <taxon>Actinomycetes</taxon>
        <taxon>Mycobacteriales</taxon>
        <taxon>Nocardiaceae</taxon>
        <taxon>Nocardia</taxon>
    </lineage>
</organism>
<accession>A0ABS6B920</accession>
<name>A0ABS6B920_9NOCA</name>
<keyword evidence="1" id="KW-1133">Transmembrane helix</keyword>
<feature type="transmembrane region" description="Helical" evidence="1">
    <location>
        <begin position="47"/>
        <end position="68"/>
    </location>
</feature>
<reference evidence="2 3" key="1">
    <citation type="submission" date="2021-06" db="EMBL/GenBank/DDBJ databases">
        <title>Actinomycetes sequencing.</title>
        <authorList>
            <person name="Shan Q."/>
        </authorList>
    </citation>
    <scope>NUCLEOTIDE SEQUENCE [LARGE SCALE GENOMIC DNA]</scope>
    <source>
        <strain evidence="2 3">NEAU-G5</strain>
    </source>
</reference>
<sequence length="87" mass="9246">MLSTEIANLLERVLYALRWGGLIIIAIVGMGLLISEGTKNKLAPGKILTIVGSALLAAVLFYILPTLINYARIDGATVLPDHPIGGY</sequence>
<dbReference type="RefSeq" id="WP_215922863.1">
    <property type="nucleotide sequence ID" value="NZ_JAHKNI010000016.1"/>
</dbReference>
<evidence type="ECO:0000313" key="3">
    <source>
        <dbReference type="Proteomes" id="UP000733379"/>
    </source>
</evidence>
<feature type="transmembrane region" description="Helical" evidence="1">
    <location>
        <begin position="16"/>
        <end position="35"/>
    </location>
</feature>
<dbReference type="EMBL" id="JAHKNI010000016">
    <property type="protein sequence ID" value="MBU3066799.1"/>
    <property type="molecule type" value="Genomic_DNA"/>
</dbReference>
<proteinExistence type="predicted"/>
<protein>
    <submittedName>
        <fullName evidence="2">Uncharacterized protein</fullName>
    </submittedName>
</protein>